<dbReference type="CDD" id="cd06442">
    <property type="entry name" value="DPM1_like"/>
    <property type="match status" value="1"/>
</dbReference>
<dbReference type="InterPro" id="IPR039528">
    <property type="entry name" value="DPM1-like"/>
</dbReference>
<dbReference type="Proteomes" id="UP000266298">
    <property type="component" value="Unassembled WGS sequence"/>
</dbReference>
<evidence type="ECO:0000256" key="1">
    <source>
        <dbReference type="ARBA" id="ARBA00006739"/>
    </source>
</evidence>
<dbReference type="SUPFAM" id="SSF53448">
    <property type="entry name" value="Nucleotide-diphospho-sugar transferases"/>
    <property type="match status" value="1"/>
</dbReference>
<dbReference type="GO" id="GO:0004582">
    <property type="term" value="F:dolichyl-phosphate beta-D-mannosyltransferase activity"/>
    <property type="evidence" value="ECO:0007669"/>
    <property type="project" value="InterPro"/>
</dbReference>
<sequence>MSSLTIVIPTYEEARNVGELLPRLAAMAAEDTDFRITAMIVDDSSPDGTADLVRSIAPSVETDTFRVRVETRAEKAGLGAAYIWAFEKLLGSDEPPTHILQMDADLSHDPAYITEMLRRVRGGADLVVASRYIRGGATPDWNLKRRFLSVGGNLYTRLFLGSRITDYTGGFNLYETELLRRITPSTITTTGYGFQIEMKQRALKLAKRPTEVAIVFMDRTEGESKIPSDTLVKNLLLVLQLRFTSDTLVKNLLLVLQLRFGLRRG</sequence>
<organism evidence="5 6">
    <name type="scientific">Clavibacter michiganensis</name>
    <dbReference type="NCBI Taxonomy" id="28447"/>
    <lineage>
        <taxon>Bacteria</taxon>
        <taxon>Bacillati</taxon>
        <taxon>Actinomycetota</taxon>
        <taxon>Actinomycetes</taxon>
        <taxon>Micrococcales</taxon>
        <taxon>Microbacteriaceae</taxon>
        <taxon>Clavibacter</taxon>
    </lineage>
</organism>
<evidence type="ECO:0000259" key="4">
    <source>
        <dbReference type="Pfam" id="PF00535"/>
    </source>
</evidence>
<dbReference type="AlphaFoldDB" id="A0A399NTC5"/>
<evidence type="ECO:0000313" key="6">
    <source>
        <dbReference type="Proteomes" id="UP000266298"/>
    </source>
</evidence>
<comment type="similarity">
    <text evidence="1">Belongs to the glycosyltransferase 2 family.</text>
</comment>
<dbReference type="Gene3D" id="3.90.550.10">
    <property type="entry name" value="Spore Coat Polysaccharide Biosynthesis Protein SpsA, Chain A"/>
    <property type="match status" value="1"/>
</dbReference>
<protein>
    <submittedName>
        <fullName evidence="5">Polyprenol monophosphomannose synthase</fullName>
    </submittedName>
</protein>
<dbReference type="RefSeq" id="WP_119374085.1">
    <property type="nucleotide sequence ID" value="NZ_QWEC01000119.1"/>
</dbReference>
<dbReference type="PANTHER" id="PTHR43398">
    <property type="entry name" value="DOLICHOL-PHOSPHATE MANNOSYLTRANSFERASE SUBUNIT 1"/>
    <property type="match status" value="1"/>
</dbReference>
<keyword evidence="3" id="KW-0808">Transferase</keyword>
<dbReference type="EMBL" id="QWEC01000119">
    <property type="protein sequence ID" value="RII97028.1"/>
    <property type="molecule type" value="Genomic_DNA"/>
</dbReference>
<evidence type="ECO:0000313" key="5">
    <source>
        <dbReference type="EMBL" id="RII97028.1"/>
    </source>
</evidence>
<proteinExistence type="inferred from homology"/>
<feature type="domain" description="Glycosyltransferase 2-like" evidence="4">
    <location>
        <begin position="5"/>
        <end position="182"/>
    </location>
</feature>
<comment type="caution">
    <text evidence="5">The sequence shown here is derived from an EMBL/GenBank/DDBJ whole genome shotgun (WGS) entry which is preliminary data.</text>
</comment>
<evidence type="ECO:0000256" key="2">
    <source>
        <dbReference type="ARBA" id="ARBA00022676"/>
    </source>
</evidence>
<dbReference type="Pfam" id="PF00535">
    <property type="entry name" value="Glycos_transf_2"/>
    <property type="match status" value="1"/>
</dbReference>
<dbReference type="FunFam" id="3.90.550.10:FF:000122">
    <property type="entry name" value="Dolichol-phosphate mannosyltransferase subunit 1"/>
    <property type="match status" value="1"/>
</dbReference>
<evidence type="ECO:0000256" key="3">
    <source>
        <dbReference type="ARBA" id="ARBA00022679"/>
    </source>
</evidence>
<dbReference type="InterPro" id="IPR001173">
    <property type="entry name" value="Glyco_trans_2-like"/>
</dbReference>
<reference evidence="5 6" key="1">
    <citation type="submission" date="2018-08" db="EMBL/GenBank/DDBJ databases">
        <title>Genome Sequence of Clavibacter michiganensis Subspecies type strains, and the Atypical Peach-Colored Strains Isolated from Tomato.</title>
        <authorList>
            <person name="Osdaghi E."/>
            <person name="Portier P."/>
            <person name="Briand M."/>
            <person name="Jacques M.-A."/>
        </authorList>
    </citation>
    <scope>NUCLEOTIDE SEQUENCE [LARGE SCALE GENOMIC DNA]</scope>
    <source>
        <strain evidence="5 6">CFBP 7493</strain>
    </source>
</reference>
<name>A0A399NTC5_9MICO</name>
<accession>A0A399NTC5</accession>
<keyword evidence="2" id="KW-0328">Glycosyltransferase</keyword>
<gene>
    <name evidence="5" type="ORF">DZF96_09035</name>
</gene>
<dbReference type="PANTHER" id="PTHR43398:SF1">
    <property type="entry name" value="DOLICHOL-PHOSPHATE MANNOSYLTRANSFERASE SUBUNIT 1"/>
    <property type="match status" value="1"/>
</dbReference>
<dbReference type="InterPro" id="IPR029044">
    <property type="entry name" value="Nucleotide-diphossugar_trans"/>
</dbReference>